<dbReference type="Gene3D" id="1.10.8.60">
    <property type="match status" value="1"/>
</dbReference>
<keyword evidence="15" id="KW-1185">Reference proteome</keyword>
<keyword evidence="8" id="KW-0238">DNA-binding</keyword>
<evidence type="ECO:0000256" key="2">
    <source>
        <dbReference type="ARBA" id="ARBA00022490"/>
    </source>
</evidence>
<dbReference type="InterPro" id="IPR003593">
    <property type="entry name" value="AAA+_ATPase"/>
</dbReference>
<keyword evidence="9" id="KW-0010">Activator</keyword>
<feature type="modified residue" description="4-aspartylphosphate" evidence="11">
    <location>
        <position position="74"/>
    </location>
</feature>
<dbReference type="Proteomes" id="UP000183104">
    <property type="component" value="Unassembled WGS sequence"/>
</dbReference>
<evidence type="ECO:0000256" key="7">
    <source>
        <dbReference type="ARBA" id="ARBA00023015"/>
    </source>
</evidence>
<dbReference type="InterPro" id="IPR002078">
    <property type="entry name" value="Sigma_54_int"/>
</dbReference>
<dbReference type="InterPro" id="IPR027417">
    <property type="entry name" value="P-loop_NTPase"/>
</dbReference>
<evidence type="ECO:0000256" key="4">
    <source>
        <dbReference type="ARBA" id="ARBA00022741"/>
    </source>
</evidence>
<dbReference type="InterPro" id="IPR025943">
    <property type="entry name" value="Sigma_54_int_dom_ATP-bd_2"/>
</dbReference>
<dbReference type="PROSITE" id="PS00675">
    <property type="entry name" value="SIGMA54_INTERACT_1"/>
    <property type="match status" value="1"/>
</dbReference>
<keyword evidence="6" id="KW-0902">Two-component regulatory system</keyword>
<evidence type="ECO:0000313" key="14">
    <source>
        <dbReference type="EMBL" id="SCX80002.1"/>
    </source>
</evidence>
<keyword evidence="3 11" id="KW-0597">Phosphoprotein</keyword>
<evidence type="ECO:0000256" key="3">
    <source>
        <dbReference type="ARBA" id="ARBA00022553"/>
    </source>
</evidence>
<dbReference type="PROSITE" id="PS00688">
    <property type="entry name" value="SIGMA54_INTERACT_3"/>
    <property type="match status" value="1"/>
</dbReference>
<dbReference type="GO" id="GO:0043565">
    <property type="term" value="F:sequence-specific DNA binding"/>
    <property type="evidence" value="ECO:0007669"/>
    <property type="project" value="InterPro"/>
</dbReference>
<dbReference type="GO" id="GO:0000160">
    <property type="term" value="P:phosphorelay signal transduction system"/>
    <property type="evidence" value="ECO:0007669"/>
    <property type="project" value="UniProtKB-KW"/>
</dbReference>
<sequence>MKLAIDPESGEGTEEAPEDLDRLPRVLVCEDDPKMCELVASVLKPLEAEVVGLTDSQEALDYLERSRVEVVVTDLKMPRVDGLDVLRFAKQQDSSVQVVMITGYGTVESAVEALKSGAYDYIRKPFDNAELYHTVERALEHNRLSMENRRLRAEQRLFGSSALIGQSAGMVAVQRLVDAAAAYDCSVLIGGQSGSGKELVARQIHKQSPRADYAFVAVNCAAIPEDLIESELFGYRRGAFTGADRDKPGLFEAANGGTIFLDEINNASLSLQAKLLRVLQDGAYYAMGDTQPRTTDVRVLAASNRGIPELIEAGHFREDLFYRLKVIEIDVPPLRDRRDDIPLLTQYFLHKYTRKYGKSLKGVTTPVLGALMRYDWPGNVRELENLVQRMVILAEGEKIDTDVLPPELQQPGEVAGKALDYIPPQSLEEVEAYFIKKTLHETEGDRALTAEILGINKSTLWRKIKKYQLEGGAEGGA</sequence>
<dbReference type="PRINTS" id="PR01590">
    <property type="entry name" value="HTHFIS"/>
</dbReference>
<dbReference type="SMART" id="SM00448">
    <property type="entry name" value="REC"/>
    <property type="match status" value="1"/>
</dbReference>
<keyword evidence="5" id="KW-0067">ATP-binding</keyword>
<dbReference type="Pfam" id="PF02954">
    <property type="entry name" value="HTH_8"/>
    <property type="match status" value="1"/>
</dbReference>
<dbReference type="InterPro" id="IPR025944">
    <property type="entry name" value="Sigma_54_int_dom_CS"/>
</dbReference>
<dbReference type="EMBL" id="FMUN01000001">
    <property type="protein sequence ID" value="SCX80002.1"/>
    <property type="molecule type" value="Genomic_DNA"/>
</dbReference>
<dbReference type="Pfam" id="PF00072">
    <property type="entry name" value="Response_reg"/>
    <property type="match status" value="1"/>
</dbReference>
<proteinExistence type="predicted"/>
<evidence type="ECO:0000259" key="12">
    <source>
        <dbReference type="PROSITE" id="PS50045"/>
    </source>
</evidence>
<dbReference type="InterPro" id="IPR002197">
    <property type="entry name" value="HTH_Fis"/>
</dbReference>
<dbReference type="RefSeq" id="WP_054966837.1">
    <property type="nucleotide sequence ID" value="NZ_FMUN01000001.1"/>
</dbReference>
<dbReference type="FunFam" id="3.40.50.300:FF:000006">
    <property type="entry name" value="DNA-binding transcriptional regulator NtrC"/>
    <property type="match status" value="1"/>
</dbReference>
<dbReference type="GO" id="GO:0005524">
    <property type="term" value="F:ATP binding"/>
    <property type="evidence" value="ECO:0007669"/>
    <property type="project" value="UniProtKB-KW"/>
</dbReference>
<evidence type="ECO:0000256" key="5">
    <source>
        <dbReference type="ARBA" id="ARBA00022840"/>
    </source>
</evidence>
<dbReference type="FunFam" id="1.10.8.60:FF:000014">
    <property type="entry name" value="DNA-binding transcriptional regulator NtrC"/>
    <property type="match status" value="1"/>
</dbReference>
<dbReference type="PANTHER" id="PTHR32071">
    <property type="entry name" value="TRANSCRIPTIONAL REGULATORY PROTEIN"/>
    <property type="match status" value="1"/>
</dbReference>
<dbReference type="AlphaFoldDB" id="A0A1G5AQ71"/>
<dbReference type="GO" id="GO:0005737">
    <property type="term" value="C:cytoplasm"/>
    <property type="evidence" value="ECO:0007669"/>
    <property type="project" value="UniProtKB-SubCell"/>
</dbReference>
<evidence type="ECO:0000256" key="8">
    <source>
        <dbReference type="ARBA" id="ARBA00023125"/>
    </source>
</evidence>
<evidence type="ECO:0000256" key="10">
    <source>
        <dbReference type="ARBA" id="ARBA00023163"/>
    </source>
</evidence>
<evidence type="ECO:0000313" key="15">
    <source>
        <dbReference type="Proteomes" id="UP000183104"/>
    </source>
</evidence>
<dbReference type="STRING" id="381306.AN478_11855"/>
<evidence type="ECO:0000256" key="1">
    <source>
        <dbReference type="ARBA" id="ARBA00004496"/>
    </source>
</evidence>
<name>A0A1G5AQ71_9GAMM</name>
<dbReference type="InterPro" id="IPR058031">
    <property type="entry name" value="AAA_lid_NorR"/>
</dbReference>
<dbReference type="Gene3D" id="1.10.10.60">
    <property type="entry name" value="Homeodomain-like"/>
    <property type="match status" value="1"/>
</dbReference>
<dbReference type="InterPro" id="IPR025662">
    <property type="entry name" value="Sigma_54_int_dom_ATP-bd_1"/>
</dbReference>
<evidence type="ECO:0000256" key="6">
    <source>
        <dbReference type="ARBA" id="ARBA00023012"/>
    </source>
</evidence>
<gene>
    <name evidence="14" type="ORF">SAMN05661077_0492</name>
</gene>
<dbReference type="Gene3D" id="3.40.50.2300">
    <property type="match status" value="1"/>
</dbReference>
<feature type="domain" description="Response regulatory" evidence="13">
    <location>
        <begin position="25"/>
        <end position="139"/>
    </location>
</feature>
<protein>
    <submittedName>
        <fullName evidence="14">Two-component system, NtrC family, response regulator HydG</fullName>
    </submittedName>
</protein>
<dbReference type="GO" id="GO:0006355">
    <property type="term" value="P:regulation of DNA-templated transcription"/>
    <property type="evidence" value="ECO:0007669"/>
    <property type="project" value="InterPro"/>
</dbReference>
<dbReference type="PROSITE" id="PS50110">
    <property type="entry name" value="RESPONSE_REGULATORY"/>
    <property type="match status" value="1"/>
</dbReference>
<accession>A0A1G5AQ71</accession>
<evidence type="ECO:0000256" key="11">
    <source>
        <dbReference type="PROSITE-ProRule" id="PRU00169"/>
    </source>
</evidence>
<dbReference type="Pfam" id="PF25601">
    <property type="entry name" value="AAA_lid_14"/>
    <property type="match status" value="1"/>
</dbReference>
<keyword evidence="10" id="KW-0804">Transcription</keyword>
<dbReference type="SUPFAM" id="SSF52172">
    <property type="entry name" value="CheY-like"/>
    <property type="match status" value="1"/>
</dbReference>
<feature type="domain" description="Sigma-54 factor interaction" evidence="12">
    <location>
        <begin position="163"/>
        <end position="392"/>
    </location>
</feature>
<dbReference type="FunFam" id="3.40.50.2300:FF:000018">
    <property type="entry name" value="DNA-binding transcriptional regulator NtrC"/>
    <property type="match status" value="1"/>
</dbReference>
<dbReference type="Gene3D" id="3.40.50.300">
    <property type="entry name" value="P-loop containing nucleotide triphosphate hydrolases"/>
    <property type="match status" value="1"/>
</dbReference>
<dbReference type="InterPro" id="IPR001789">
    <property type="entry name" value="Sig_transdc_resp-reg_receiver"/>
</dbReference>
<dbReference type="PANTHER" id="PTHR32071:SF119">
    <property type="entry name" value="SIGMA L-DEPENDENT TRANSCRIPTIONAL REGULATOR YPLP-RELATED"/>
    <property type="match status" value="1"/>
</dbReference>
<keyword evidence="7" id="KW-0805">Transcription regulation</keyword>
<dbReference type="Pfam" id="PF00158">
    <property type="entry name" value="Sigma54_activat"/>
    <property type="match status" value="1"/>
</dbReference>
<evidence type="ECO:0000256" key="9">
    <source>
        <dbReference type="ARBA" id="ARBA00023159"/>
    </source>
</evidence>
<dbReference type="PROSITE" id="PS50045">
    <property type="entry name" value="SIGMA54_INTERACT_4"/>
    <property type="match status" value="1"/>
</dbReference>
<keyword evidence="4" id="KW-0547">Nucleotide-binding</keyword>
<dbReference type="SUPFAM" id="SSF46689">
    <property type="entry name" value="Homeodomain-like"/>
    <property type="match status" value="1"/>
</dbReference>
<keyword evidence="2" id="KW-0963">Cytoplasm</keyword>
<dbReference type="SMART" id="SM00382">
    <property type="entry name" value="AAA"/>
    <property type="match status" value="1"/>
</dbReference>
<comment type="subcellular location">
    <subcellularLocation>
        <location evidence="1">Cytoplasm</location>
    </subcellularLocation>
</comment>
<dbReference type="InterPro" id="IPR011006">
    <property type="entry name" value="CheY-like_superfamily"/>
</dbReference>
<evidence type="ECO:0000259" key="13">
    <source>
        <dbReference type="PROSITE" id="PS50110"/>
    </source>
</evidence>
<organism evidence="14 15">
    <name type="scientific">Thiohalorhabdus denitrificans</name>
    <dbReference type="NCBI Taxonomy" id="381306"/>
    <lineage>
        <taxon>Bacteria</taxon>
        <taxon>Pseudomonadati</taxon>
        <taxon>Pseudomonadota</taxon>
        <taxon>Gammaproteobacteria</taxon>
        <taxon>Thiohalorhabdales</taxon>
        <taxon>Thiohalorhabdaceae</taxon>
        <taxon>Thiohalorhabdus</taxon>
    </lineage>
</organism>
<dbReference type="PROSITE" id="PS00676">
    <property type="entry name" value="SIGMA54_INTERACT_2"/>
    <property type="match status" value="1"/>
</dbReference>
<dbReference type="InterPro" id="IPR009057">
    <property type="entry name" value="Homeodomain-like_sf"/>
</dbReference>
<dbReference type="SUPFAM" id="SSF52540">
    <property type="entry name" value="P-loop containing nucleoside triphosphate hydrolases"/>
    <property type="match status" value="1"/>
</dbReference>
<dbReference type="CDD" id="cd00009">
    <property type="entry name" value="AAA"/>
    <property type="match status" value="1"/>
</dbReference>
<dbReference type="OrthoDB" id="9804019at2"/>
<reference evidence="15" key="1">
    <citation type="submission" date="2016-10" db="EMBL/GenBank/DDBJ databases">
        <authorList>
            <person name="Varghese N."/>
        </authorList>
    </citation>
    <scope>NUCLEOTIDE SEQUENCE [LARGE SCALE GENOMIC DNA]</scope>
    <source>
        <strain evidence="15">HL 19</strain>
    </source>
</reference>